<reference evidence="2 3" key="1">
    <citation type="submission" date="2020-08" db="EMBL/GenBank/DDBJ databases">
        <title>Genomic Encyclopedia of Type Strains, Phase IV (KMG-IV): sequencing the most valuable type-strain genomes for metagenomic binning, comparative biology and taxonomic classification.</title>
        <authorList>
            <person name="Goeker M."/>
        </authorList>
    </citation>
    <scope>NUCLEOTIDE SEQUENCE [LARGE SCALE GENOMIC DNA]</scope>
    <source>
        <strain evidence="2 3">DSM 102044</strain>
    </source>
</reference>
<proteinExistence type="predicted"/>
<dbReference type="Proteomes" id="UP000588604">
    <property type="component" value="Unassembled WGS sequence"/>
</dbReference>
<dbReference type="InterPro" id="IPR014922">
    <property type="entry name" value="YdhG-like"/>
</dbReference>
<dbReference type="SUPFAM" id="SSF159888">
    <property type="entry name" value="YdhG-like"/>
    <property type="match status" value="1"/>
</dbReference>
<keyword evidence="3" id="KW-1185">Reference proteome</keyword>
<dbReference type="Pfam" id="PF13376">
    <property type="entry name" value="OmdA"/>
    <property type="match status" value="1"/>
</dbReference>
<dbReference type="Gene3D" id="3.90.1150.200">
    <property type="match status" value="1"/>
</dbReference>
<name>A0A841MR36_9BACT</name>
<dbReference type="EMBL" id="JACIJO010000002">
    <property type="protein sequence ID" value="MBB6326636.1"/>
    <property type="molecule type" value="Genomic_DNA"/>
</dbReference>
<evidence type="ECO:0000259" key="1">
    <source>
        <dbReference type="Pfam" id="PF08818"/>
    </source>
</evidence>
<sequence length="214" mass="24225">MSTSNYKMNTSVENYFLEGCGRCPLGGTTECKVHSWANELAQLRKIILQTGLQEECKWGVPCYALNGANVLILSAFKNYCSISFFKGSLLQDPKKFLTKPGENSQAARLIKITDAKEILKLEEDIRASIFEAIEVEKAGLKVEFKKSTDLELVEELQQKLEDDPSFKAAFEALTPGRQRGYNIYFSQAKQSSTRISRIEKTMQKIFEGKGWNDR</sequence>
<dbReference type="RefSeq" id="WP_246388411.1">
    <property type="nucleotide sequence ID" value="NZ_JACIJO010000002.1"/>
</dbReference>
<organism evidence="2 3">
    <name type="scientific">Algoriphagus iocasae</name>
    <dbReference type="NCBI Taxonomy" id="1836499"/>
    <lineage>
        <taxon>Bacteria</taxon>
        <taxon>Pseudomonadati</taxon>
        <taxon>Bacteroidota</taxon>
        <taxon>Cytophagia</taxon>
        <taxon>Cytophagales</taxon>
        <taxon>Cyclobacteriaceae</taxon>
        <taxon>Algoriphagus</taxon>
    </lineage>
</organism>
<dbReference type="AlphaFoldDB" id="A0A841MR36"/>
<protein>
    <submittedName>
        <fullName evidence="2">Uncharacterized protein YdeI (YjbR/CyaY-like superfamily)</fullName>
    </submittedName>
</protein>
<dbReference type="Pfam" id="PF08818">
    <property type="entry name" value="DUF1801"/>
    <property type="match status" value="1"/>
</dbReference>
<feature type="domain" description="YdhG-like" evidence="1">
    <location>
        <begin position="36"/>
        <end position="133"/>
    </location>
</feature>
<dbReference type="PIRSF" id="PIRSF021308">
    <property type="entry name" value="UCP021308"/>
    <property type="match status" value="1"/>
</dbReference>
<evidence type="ECO:0000313" key="2">
    <source>
        <dbReference type="EMBL" id="MBB6326636.1"/>
    </source>
</evidence>
<gene>
    <name evidence="2" type="ORF">FHS59_002264</name>
</gene>
<accession>A0A841MR36</accession>
<comment type="caution">
    <text evidence="2">The sequence shown here is derived from an EMBL/GenBank/DDBJ whole genome shotgun (WGS) entry which is preliminary data.</text>
</comment>
<dbReference type="InterPro" id="IPR016786">
    <property type="entry name" value="YdeI_bac"/>
</dbReference>
<evidence type="ECO:0000313" key="3">
    <source>
        <dbReference type="Proteomes" id="UP000588604"/>
    </source>
</evidence>